<evidence type="ECO:0000259" key="5">
    <source>
        <dbReference type="Pfam" id="PF04542"/>
    </source>
</evidence>
<dbReference type="InterPro" id="IPR039425">
    <property type="entry name" value="RNA_pol_sigma-70-like"/>
</dbReference>
<dbReference type="NCBIfam" id="TIGR02937">
    <property type="entry name" value="sigma70-ECF"/>
    <property type="match status" value="1"/>
</dbReference>
<dbReference type="InterPro" id="IPR014284">
    <property type="entry name" value="RNA_pol_sigma-70_dom"/>
</dbReference>
<dbReference type="Gene3D" id="1.10.1740.10">
    <property type="match status" value="1"/>
</dbReference>
<dbReference type="InterPro" id="IPR013249">
    <property type="entry name" value="RNA_pol_sigma70_r4_t2"/>
</dbReference>
<dbReference type="Pfam" id="PF04542">
    <property type="entry name" value="Sigma70_r2"/>
    <property type="match status" value="1"/>
</dbReference>
<evidence type="ECO:0000256" key="3">
    <source>
        <dbReference type="ARBA" id="ARBA00023082"/>
    </source>
</evidence>
<dbReference type="PANTHER" id="PTHR43133:SF25">
    <property type="entry name" value="RNA POLYMERASE SIGMA FACTOR RFAY-RELATED"/>
    <property type="match status" value="1"/>
</dbReference>
<evidence type="ECO:0000313" key="9">
    <source>
        <dbReference type="Proteomes" id="UP001500945"/>
    </source>
</evidence>
<organism evidence="8 9">
    <name type="scientific">Fodinibacter luteus</name>
    <dbReference type="NCBI Taxonomy" id="552064"/>
    <lineage>
        <taxon>Bacteria</taxon>
        <taxon>Bacillati</taxon>
        <taxon>Actinomycetota</taxon>
        <taxon>Actinomycetes</taxon>
        <taxon>Micrococcales</taxon>
        <taxon>Intrasporangiaceae</taxon>
        <taxon>Fodinibacter (ex Wang et al. 2009)</taxon>
    </lineage>
</organism>
<dbReference type="Proteomes" id="UP001500945">
    <property type="component" value="Unassembled WGS sequence"/>
</dbReference>
<name>A0ABP8K240_9MICO</name>
<keyword evidence="9" id="KW-1185">Reference proteome</keyword>
<feature type="domain" description="Putative zinc-finger" evidence="7">
    <location>
        <begin position="185"/>
        <end position="216"/>
    </location>
</feature>
<evidence type="ECO:0008006" key="10">
    <source>
        <dbReference type="Google" id="ProtNLM"/>
    </source>
</evidence>
<dbReference type="InterPro" id="IPR013325">
    <property type="entry name" value="RNA_pol_sigma_r2"/>
</dbReference>
<dbReference type="RefSeq" id="WP_345202233.1">
    <property type="nucleotide sequence ID" value="NZ_BAABGM010000003.1"/>
</dbReference>
<evidence type="ECO:0000259" key="6">
    <source>
        <dbReference type="Pfam" id="PF08281"/>
    </source>
</evidence>
<dbReference type="InterPro" id="IPR041916">
    <property type="entry name" value="Anti_sigma_zinc_sf"/>
</dbReference>
<feature type="domain" description="RNA polymerase sigma factor 70 region 4 type 2" evidence="6">
    <location>
        <begin position="110"/>
        <end position="162"/>
    </location>
</feature>
<keyword evidence="4" id="KW-0804">Transcription</keyword>
<protein>
    <recommendedName>
        <fullName evidence="10">Sigma-70 family RNA polymerase sigma factor</fullName>
    </recommendedName>
</protein>
<dbReference type="PANTHER" id="PTHR43133">
    <property type="entry name" value="RNA POLYMERASE ECF-TYPE SIGMA FACTO"/>
    <property type="match status" value="1"/>
</dbReference>
<dbReference type="InterPro" id="IPR027383">
    <property type="entry name" value="Znf_put"/>
</dbReference>
<dbReference type="SUPFAM" id="SSF88946">
    <property type="entry name" value="Sigma2 domain of RNA polymerase sigma factors"/>
    <property type="match status" value="1"/>
</dbReference>
<reference evidence="9" key="1">
    <citation type="journal article" date="2019" name="Int. J. Syst. Evol. Microbiol.">
        <title>The Global Catalogue of Microorganisms (GCM) 10K type strain sequencing project: providing services to taxonomists for standard genome sequencing and annotation.</title>
        <authorList>
            <consortium name="The Broad Institute Genomics Platform"/>
            <consortium name="The Broad Institute Genome Sequencing Center for Infectious Disease"/>
            <person name="Wu L."/>
            <person name="Ma J."/>
        </authorList>
    </citation>
    <scope>NUCLEOTIDE SEQUENCE [LARGE SCALE GENOMIC DNA]</scope>
    <source>
        <strain evidence="9">JCM 17809</strain>
    </source>
</reference>
<dbReference type="Pfam" id="PF08281">
    <property type="entry name" value="Sigma70_r4_2"/>
    <property type="match status" value="1"/>
</dbReference>
<dbReference type="InterPro" id="IPR007627">
    <property type="entry name" value="RNA_pol_sigma70_r2"/>
</dbReference>
<proteinExistence type="inferred from homology"/>
<accession>A0ABP8K240</accession>
<keyword evidence="2" id="KW-0805">Transcription regulation</keyword>
<evidence type="ECO:0000256" key="1">
    <source>
        <dbReference type="ARBA" id="ARBA00010641"/>
    </source>
</evidence>
<dbReference type="SUPFAM" id="SSF88659">
    <property type="entry name" value="Sigma3 and sigma4 domains of RNA polymerase sigma factors"/>
    <property type="match status" value="1"/>
</dbReference>
<dbReference type="InterPro" id="IPR036388">
    <property type="entry name" value="WH-like_DNA-bd_sf"/>
</dbReference>
<feature type="domain" description="RNA polymerase sigma-70 region 2" evidence="5">
    <location>
        <begin position="10"/>
        <end position="73"/>
    </location>
</feature>
<dbReference type="EMBL" id="BAABGM010000003">
    <property type="protein sequence ID" value="GAA4399404.1"/>
    <property type="molecule type" value="Genomic_DNA"/>
</dbReference>
<evidence type="ECO:0000313" key="8">
    <source>
        <dbReference type="EMBL" id="GAA4399404.1"/>
    </source>
</evidence>
<sequence>MALDPDVLAAELPGLVRYAVHLTRDPAAADDLVQDTVERALARGDTFRGDSSPATWLHRIMHRRFLDTVRRRAPEPTPDEELLARVEAAWRDDAYTVDPEVVLARAEVRDRLRDALVHVPVILRSAVVLHDMQGLTSAEIAAVHGIGVPAAKQRLRRGRALLVSLLADDDDRRRAMKGVPMRCWEARSLVGDYLDDELEPRERALLEGHLAACPTCPGLYASIVGVSAAVGRLRDPDSVVPPDLAARLDR</sequence>
<gene>
    <name evidence="8" type="ORF">GCM10023168_06650</name>
</gene>
<comment type="similarity">
    <text evidence="1">Belongs to the sigma-70 factor family. ECF subfamily.</text>
</comment>
<evidence type="ECO:0000259" key="7">
    <source>
        <dbReference type="Pfam" id="PF13490"/>
    </source>
</evidence>
<evidence type="ECO:0000256" key="4">
    <source>
        <dbReference type="ARBA" id="ARBA00023163"/>
    </source>
</evidence>
<dbReference type="Gene3D" id="1.10.10.1320">
    <property type="entry name" value="Anti-sigma factor, zinc-finger domain"/>
    <property type="match status" value="1"/>
</dbReference>
<dbReference type="InterPro" id="IPR013324">
    <property type="entry name" value="RNA_pol_sigma_r3/r4-like"/>
</dbReference>
<comment type="caution">
    <text evidence="8">The sequence shown here is derived from an EMBL/GenBank/DDBJ whole genome shotgun (WGS) entry which is preliminary data.</text>
</comment>
<keyword evidence="3" id="KW-0731">Sigma factor</keyword>
<dbReference type="Pfam" id="PF13490">
    <property type="entry name" value="zf-HC2"/>
    <property type="match status" value="1"/>
</dbReference>
<dbReference type="Gene3D" id="1.10.10.10">
    <property type="entry name" value="Winged helix-like DNA-binding domain superfamily/Winged helix DNA-binding domain"/>
    <property type="match status" value="1"/>
</dbReference>
<evidence type="ECO:0000256" key="2">
    <source>
        <dbReference type="ARBA" id="ARBA00023015"/>
    </source>
</evidence>